<dbReference type="AlphaFoldDB" id="A0A026W949"/>
<dbReference type="Proteomes" id="UP000053097">
    <property type="component" value="Unassembled WGS sequence"/>
</dbReference>
<proteinExistence type="predicted"/>
<protein>
    <submittedName>
        <fullName evidence="2">Uncharacterized protein</fullName>
    </submittedName>
</protein>
<evidence type="ECO:0000256" key="1">
    <source>
        <dbReference type="SAM" id="MobiDB-lite"/>
    </source>
</evidence>
<name>A0A026W949_OOCBI</name>
<feature type="compositionally biased region" description="Pro residues" evidence="1">
    <location>
        <begin position="98"/>
        <end position="107"/>
    </location>
</feature>
<evidence type="ECO:0000313" key="2">
    <source>
        <dbReference type="EMBL" id="EZA52166.1"/>
    </source>
</evidence>
<feature type="region of interest" description="Disordered" evidence="1">
    <location>
        <begin position="48"/>
        <end position="118"/>
    </location>
</feature>
<keyword evidence="3" id="KW-1185">Reference proteome</keyword>
<evidence type="ECO:0000313" key="3">
    <source>
        <dbReference type="Proteomes" id="UP000053097"/>
    </source>
</evidence>
<dbReference type="EMBL" id="KK107348">
    <property type="protein sequence ID" value="EZA52166.1"/>
    <property type="molecule type" value="Genomic_DNA"/>
</dbReference>
<sequence>MIIGGRGSSITIESPTTCRTLARRHDALLEGGEPRGRAREKVPHHLARYRTTRSRVPPTVVPSNRGRPNGPRVHPYESRPPALSQHGPDRRTLLVVCPPSPPRPPSPRQASPPTSAEGCASAFALPLYDWSLHSGERYHVTRPTPH</sequence>
<gene>
    <name evidence="2" type="ORF">X777_08678</name>
</gene>
<reference evidence="2 3" key="1">
    <citation type="journal article" date="2014" name="Curr. Biol.">
        <title>The genome of the clonal raider ant Cerapachys biroi.</title>
        <authorList>
            <person name="Oxley P.R."/>
            <person name="Ji L."/>
            <person name="Fetter-Pruneda I."/>
            <person name="McKenzie S.K."/>
            <person name="Li C."/>
            <person name="Hu H."/>
            <person name="Zhang G."/>
            <person name="Kronauer D.J."/>
        </authorList>
    </citation>
    <scope>NUCLEOTIDE SEQUENCE [LARGE SCALE GENOMIC DNA]</scope>
</reference>
<organism evidence="2 3">
    <name type="scientific">Ooceraea biroi</name>
    <name type="common">Clonal raider ant</name>
    <name type="synonym">Cerapachys biroi</name>
    <dbReference type="NCBI Taxonomy" id="2015173"/>
    <lineage>
        <taxon>Eukaryota</taxon>
        <taxon>Metazoa</taxon>
        <taxon>Ecdysozoa</taxon>
        <taxon>Arthropoda</taxon>
        <taxon>Hexapoda</taxon>
        <taxon>Insecta</taxon>
        <taxon>Pterygota</taxon>
        <taxon>Neoptera</taxon>
        <taxon>Endopterygota</taxon>
        <taxon>Hymenoptera</taxon>
        <taxon>Apocrita</taxon>
        <taxon>Aculeata</taxon>
        <taxon>Formicoidea</taxon>
        <taxon>Formicidae</taxon>
        <taxon>Dorylinae</taxon>
        <taxon>Ooceraea</taxon>
    </lineage>
</organism>
<accession>A0A026W949</accession>